<proteinExistence type="predicted"/>
<gene>
    <name evidence="1" type="ORF">JOC47_001211</name>
</gene>
<keyword evidence="2" id="KW-1185">Reference proteome</keyword>
<accession>A0A938XRZ8</accession>
<dbReference type="RefSeq" id="WP_204701148.1">
    <property type="nucleotide sequence ID" value="NZ_JAFBDQ010000005.1"/>
</dbReference>
<sequence>MKRIVNLSVVFSLIFLFSYNCGLEAKPTNKIILRYPSNRAREINFNLNPCQPAQKFIHFQVKNSSRKKLLVWLDLDLYGAAELREAIDYRIQDNKPKKKKESCYHISSKPQVRKNPFVIDKNYNGWIKVNFSGLEEWWQIEAGDYRGELEIRVKEIKK</sequence>
<name>A0A938XRZ8_9FIRM</name>
<dbReference type="EMBL" id="JAFBDQ010000005">
    <property type="protein sequence ID" value="MBM7556368.1"/>
    <property type="molecule type" value="Genomic_DNA"/>
</dbReference>
<protein>
    <recommendedName>
        <fullName evidence="3">Lipoprotein</fullName>
    </recommendedName>
</protein>
<reference evidence="1" key="1">
    <citation type="submission" date="2021-01" db="EMBL/GenBank/DDBJ databases">
        <title>Genomic Encyclopedia of Type Strains, Phase IV (KMG-IV): sequencing the most valuable type-strain genomes for metagenomic binning, comparative biology and taxonomic classification.</title>
        <authorList>
            <person name="Goeker M."/>
        </authorList>
    </citation>
    <scope>NUCLEOTIDE SEQUENCE</scope>
    <source>
        <strain evidence="1">DSM 23230</strain>
    </source>
</reference>
<evidence type="ECO:0008006" key="3">
    <source>
        <dbReference type="Google" id="ProtNLM"/>
    </source>
</evidence>
<dbReference type="AlphaFoldDB" id="A0A938XRZ8"/>
<evidence type="ECO:0000313" key="1">
    <source>
        <dbReference type="EMBL" id="MBM7556368.1"/>
    </source>
</evidence>
<organism evidence="1 2">
    <name type="scientific">Halanaerobacter jeridensis</name>
    <dbReference type="NCBI Taxonomy" id="706427"/>
    <lineage>
        <taxon>Bacteria</taxon>
        <taxon>Bacillati</taxon>
        <taxon>Bacillota</taxon>
        <taxon>Clostridia</taxon>
        <taxon>Halanaerobiales</taxon>
        <taxon>Halobacteroidaceae</taxon>
        <taxon>Halanaerobacter</taxon>
    </lineage>
</organism>
<comment type="caution">
    <text evidence="1">The sequence shown here is derived from an EMBL/GenBank/DDBJ whole genome shotgun (WGS) entry which is preliminary data.</text>
</comment>
<evidence type="ECO:0000313" key="2">
    <source>
        <dbReference type="Proteomes" id="UP000774000"/>
    </source>
</evidence>
<dbReference type="Proteomes" id="UP000774000">
    <property type="component" value="Unassembled WGS sequence"/>
</dbReference>